<feature type="repeat" description="WD" evidence="3">
    <location>
        <begin position="349"/>
        <end position="388"/>
    </location>
</feature>
<dbReference type="SUPFAM" id="SSF50952">
    <property type="entry name" value="Soluble quinoprotein glucose dehydrogenase"/>
    <property type="match status" value="1"/>
</dbReference>
<dbReference type="Pfam" id="PF12937">
    <property type="entry name" value="F-box-like"/>
    <property type="match status" value="1"/>
</dbReference>
<gene>
    <name evidence="5" type="ORF">GMARGA_LOCUS6207</name>
</gene>
<proteinExistence type="predicted"/>
<evidence type="ECO:0000313" key="6">
    <source>
        <dbReference type="Proteomes" id="UP000789901"/>
    </source>
</evidence>
<comment type="caution">
    <text evidence="5">The sequence shown here is derived from an EMBL/GenBank/DDBJ whole genome shotgun (WGS) entry which is preliminary data.</text>
</comment>
<dbReference type="InterPro" id="IPR036047">
    <property type="entry name" value="F-box-like_dom_sf"/>
</dbReference>
<accession>A0ABN7UHZ1</accession>
<dbReference type="PROSITE" id="PS50181">
    <property type="entry name" value="FBOX"/>
    <property type="match status" value="1"/>
</dbReference>
<protein>
    <submittedName>
        <fullName evidence="5">31393_t:CDS:1</fullName>
    </submittedName>
</protein>
<dbReference type="Gene3D" id="1.20.1280.50">
    <property type="match status" value="1"/>
</dbReference>
<dbReference type="Proteomes" id="UP000789901">
    <property type="component" value="Unassembled WGS sequence"/>
</dbReference>
<dbReference type="PRINTS" id="PR00320">
    <property type="entry name" value="GPROTEINBRPT"/>
</dbReference>
<dbReference type="InterPro" id="IPR011041">
    <property type="entry name" value="Quinoprot_gluc/sorb_DH_b-prop"/>
</dbReference>
<reference evidence="5 6" key="1">
    <citation type="submission" date="2021-06" db="EMBL/GenBank/DDBJ databases">
        <authorList>
            <person name="Kallberg Y."/>
            <person name="Tangrot J."/>
            <person name="Rosling A."/>
        </authorList>
    </citation>
    <scope>NUCLEOTIDE SEQUENCE [LARGE SCALE GENOMIC DNA]</scope>
    <source>
        <strain evidence="5 6">120-4 pot B 10/14</strain>
    </source>
</reference>
<feature type="repeat" description="WD" evidence="3">
    <location>
        <begin position="268"/>
        <end position="307"/>
    </location>
</feature>
<keyword evidence="2" id="KW-0677">Repeat</keyword>
<dbReference type="SMART" id="SM00256">
    <property type="entry name" value="FBOX"/>
    <property type="match status" value="1"/>
</dbReference>
<feature type="repeat" description="WD" evidence="3">
    <location>
        <begin position="429"/>
        <end position="468"/>
    </location>
</feature>
<keyword evidence="1 3" id="KW-0853">WD repeat</keyword>
<dbReference type="CDD" id="cd00200">
    <property type="entry name" value="WD40"/>
    <property type="match status" value="1"/>
</dbReference>
<dbReference type="PROSITE" id="PS50294">
    <property type="entry name" value="WD_REPEATS_REGION"/>
    <property type="match status" value="6"/>
</dbReference>
<dbReference type="SUPFAM" id="SSF50978">
    <property type="entry name" value="WD40 repeat-like"/>
    <property type="match status" value="1"/>
</dbReference>
<feature type="repeat" description="WD" evidence="3">
    <location>
        <begin position="389"/>
        <end position="419"/>
    </location>
</feature>
<evidence type="ECO:0000256" key="2">
    <source>
        <dbReference type="ARBA" id="ARBA00022737"/>
    </source>
</evidence>
<name>A0ABN7UHZ1_GIGMA</name>
<feature type="domain" description="F-box" evidence="4">
    <location>
        <begin position="122"/>
        <end position="169"/>
    </location>
</feature>
<sequence>LEKVQKVLRIKGKISLQAPNDCQEKQTLSITQRSLPPEVPWVSTTNFHSLPTPAPSPQLFPPISAEGYPPPPPDEEFCRTVRMGFQNMDNLQRQKLLAELLNSCNTEQLVFVSNFISPRLKRDFLKDLPIELSLHILSFINDPKTLSRASSVSKFWRSLLNDEFTWKNLCVRHHFRRRSSIAPVLPPSPTFESPASKCSKFSYKDHFRRRYIVESNWKHGGRTLVTHISPDSGVVTSLQMCQNYIVVGMDNKKIHIFDVSDGNYIKTLTGHEGGVWALQYIDEVLVSGGCDREVRVWDIITAECKYVLHGHTSTVRSLKMKDTTIAVSGSRDATLRVWNIEEGRLLHLLAGHQASVRCMEIYGDVVVSGSYDCTARVWNIVTGECLHILQGHYSQIYSIAFDGDKIVTGSLDSTARVWSRQTGFCLGVLQGHTSLVGQLQLHGSILVTGGSDGAIRIWDLETNRCVQNIAAHDNSVTCLQFDEKRIVSGGNDGHIKLWDIETGEFIREMTTSGNAVWRLAFQETKAVVLLQREGKTVMEVLDFDALETQN</sequence>
<evidence type="ECO:0000256" key="3">
    <source>
        <dbReference type="PROSITE-ProRule" id="PRU00221"/>
    </source>
</evidence>
<dbReference type="EMBL" id="CAJVQB010002772">
    <property type="protein sequence ID" value="CAG8586640.1"/>
    <property type="molecule type" value="Genomic_DNA"/>
</dbReference>
<dbReference type="PROSITE" id="PS00678">
    <property type="entry name" value="WD_REPEATS_1"/>
    <property type="match status" value="5"/>
</dbReference>
<feature type="non-terminal residue" evidence="5">
    <location>
        <position position="1"/>
    </location>
</feature>
<dbReference type="SUPFAM" id="SSF81383">
    <property type="entry name" value="F-box domain"/>
    <property type="match status" value="1"/>
</dbReference>
<dbReference type="InterPro" id="IPR019775">
    <property type="entry name" value="WD40_repeat_CS"/>
</dbReference>
<dbReference type="Gene3D" id="2.130.10.10">
    <property type="entry name" value="YVTN repeat-like/Quinoprotein amine dehydrogenase"/>
    <property type="match status" value="1"/>
</dbReference>
<feature type="repeat" description="WD" evidence="3">
    <location>
        <begin position="308"/>
        <end position="348"/>
    </location>
</feature>
<dbReference type="InterPro" id="IPR036322">
    <property type="entry name" value="WD40_repeat_dom_sf"/>
</dbReference>
<evidence type="ECO:0000259" key="4">
    <source>
        <dbReference type="PROSITE" id="PS50181"/>
    </source>
</evidence>
<dbReference type="SMART" id="SM00320">
    <property type="entry name" value="WD40"/>
    <property type="match status" value="7"/>
</dbReference>
<dbReference type="PANTHER" id="PTHR22847:SF732">
    <property type="entry name" value="F-BOX DOMAIN-CONTAINING PROTEIN"/>
    <property type="match status" value="1"/>
</dbReference>
<dbReference type="InterPro" id="IPR001680">
    <property type="entry name" value="WD40_rpt"/>
</dbReference>
<dbReference type="InterPro" id="IPR020472">
    <property type="entry name" value="WD40_PAC1"/>
</dbReference>
<evidence type="ECO:0000313" key="5">
    <source>
        <dbReference type="EMBL" id="CAG8586640.1"/>
    </source>
</evidence>
<dbReference type="InterPro" id="IPR015943">
    <property type="entry name" value="WD40/YVTN_repeat-like_dom_sf"/>
</dbReference>
<dbReference type="Pfam" id="PF00400">
    <property type="entry name" value="WD40"/>
    <property type="match status" value="6"/>
</dbReference>
<keyword evidence="6" id="KW-1185">Reference proteome</keyword>
<dbReference type="InterPro" id="IPR001810">
    <property type="entry name" value="F-box_dom"/>
</dbReference>
<feature type="repeat" description="WD" evidence="3">
    <location>
        <begin position="469"/>
        <end position="508"/>
    </location>
</feature>
<dbReference type="PROSITE" id="PS50082">
    <property type="entry name" value="WD_REPEATS_2"/>
    <property type="match status" value="6"/>
</dbReference>
<evidence type="ECO:0000256" key="1">
    <source>
        <dbReference type="ARBA" id="ARBA00022574"/>
    </source>
</evidence>
<dbReference type="PANTHER" id="PTHR22847">
    <property type="entry name" value="WD40 REPEAT PROTEIN"/>
    <property type="match status" value="1"/>
</dbReference>
<organism evidence="5 6">
    <name type="scientific">Gigaspora margarita</name>
    <dbReference type="NCBI Taxonomy" id="4874"/>
    <lineage>
        <taxon>Eukaryota</taxon>
        <taxon>Fungi</taxon>
        <taxon>Fungi incertae sedis</taxon>
        <taxon>Mucoromycota</taxon>
        <taxon>Glomeromycotina</taxon>
        <taxon>Glomeromycetes</taxon>
        <taxon>Diversisporales</taxon>
        <taxon>Gigasporaceae</taxon>
        <taxon>Gigaspora</taxon>
    </lineage>
</organism>